<gene>
    <name evidence="2" type="ORF">X474_06875</name>
</gene>
<keyword evidence="3" id="KW-1185">Reference proteome</keyword>
<dbReference type="EMBL" id="AZAC01000008">
    <property type="protein sequence ID" value="KIX14863.1"/>
    <property type="molecule type" value="Genomic_DNA"/>
</dbReference>
<dbReference type="STRING" id="1429043.X474_06875"/>
<comment type="caution">
    <text evidence="2">The sequence shown here is derived from an EMBL/GenBank/DDBJ whole genome shotgun (WGS) entry which is preliminary data.</text>
</comment>
<evidence type="ECO:0000313" key="3">
    <source>
        <dbReference type="Proteomes" id="UP000032233"/>
    </source>
</evidence>
<organism evidence="2 3">
    <name type="scientific">Dethiosulfatarculus sandiegensis</name>
    <dbReference type="NCBI Taxonomy" id="1429043"/>
    <lineage>
        <taxon>Bacteria</taxon>
        <taxon>Pseudomonadati</taxon>
        <taxon>Thermodesulfobacteriota</taxon>
        <taxon>Desulfarculia</taxon>
        <taxon>Desulfarculales</taxon>
        <taxon>Desulfarculaceae</taxon>
        <taxon>Dethiosulfatarculus</taxon>
    </lineage>
</organism>
<dbReference type="InParanoid" id="A0A0D2HWW5"/>
<evidence type="ECO:0000313" key="2">
    <source>
        <dbReference type="EMBL" id="KIX14863.1"/>
    </source>
</evidence>
<sequence>MNTKDHAAPECIITAQVKNSGHGPALSCLAQVGGKHPFENLTPNNMTIPKQGPEVKAVPGK</sequence>
<dbReference type="Proteomes" id="UP000032233">
    <property type="component" value="Unassembled WGS sequence"/>
</dbReference>
<feature type="region of interest" description="Disordered" evidence="1">
    <location>
        <begin position="40"/>
        <end position="61"/>
    </location>
</feature>
<protein>
    <submittedName>
        <fullName evidence="2">Uncharacterized protein</fullName>
    </submittedName>
</protein>
<reference evidence="2 3" key="1">
    <citation type="submission" date="2013-11" db="EMBL/GenBank/DDBJ databases">
        <title>Metagenomic analysis of a methanogenic consortium involved in long chain n-alkane degradation.</title>
        <authorList>
            <person name="Davidova I.A."/>
            <person name="Callaghan A.V."/>
            <person name="Wawrik B."/>
            <person name="Pruitt S."/>
            <person name="Marks C."/>
            <person name="Duncan K.E."/>
            <person name="Suflita J.M."/>
        </authorList>
    </citation>
    <scope>NUCLEOTIDE SEQUENCE [LARGE SCALE GENOMIC DNA]</scope>
    <source>
        <strain evidence="2 3">SPR</strain>
    </source>
</reference>
<proteinExistence type="predicted"/>
<accession>A0A0D2HWW5</accession>
<evidence type="ECO:0000256" key="1">
    <source>
        <dbReference type="SAM" id="MobiDB-lite"/>
    </source>
</evidence>
<dbReference type="AlphaFoldDB" id="A0A0D2HWW5"/>
<name>A0A0D2HWW5_9BACT</name>